<evidence type="ECO:0000256" key="4">
    <source>
        <dbReference type="ARBA" id="ARBA00022723"/>
    </source>
</evidence>
<dbReference type="GO" id="GO:0004540">
    <property type="term" value="F:RNA nuclease activity"/>
    <property type="evidence" value="ECO:0007669"/>
    <property type="project" value="InterPro"/>
</dbReference>
<evidence type="ECO:0000256" key="6">
    <source>
        <dbReference type="ARBA" id="ARBA00022842"/>
    </source>
</evidence>
<dbReference type="AlphaFoldDB" id="A0A388TDR1"/>
<name>A0A388TDR1_TERA1</name>
<reference evidence="10 11" key="1">
    <citation type="journal article" date="2019" name="ISME J.">
        <title>Genome analyses of uncultured TG2/ZB3 bacteria in 'Margulisbacteria' specifically attached to ectosymbiotic spirochetes of protists in the termite gut.</title>
        <authorList>
            <person name="Utami Y.D."/>
            <person name="Kuwahara H."/>
            <person name="Igai K."/>
            <person name="Murakami T."/>
            <person name="Sugaya K."/>
            <person name="Morikawa T."/>
            <person name="Nagura Y."/>
            <person name="Yuki M."/>
            <person name="Deevong P."/>
            <person name="Inoue T."/>
            <person name="Kihara K."/>
            <person name="Lo N."/>
            <person name="Yamada A."/>
            <person name="Ohkuma M."/>
            <person name="Hongoh Y."/>
        </authorList>
    </citation>
    <scope>NUCLEOTIDE SEQUENCE [LARGE SCALE GENOMIC DNA]</scope>
    <source>
        <strain evidence="10">NkOx7-01</strain>
    </source>
</reference>
<keyword evidence="8" id="KW-0800">Toxin</keyword>
<dbReference type="InterPro" id="IPR029060">
    <property type="entry name" value="PIN-like_dom_sf"/>
</dbReference>
<keyword evidence="11" id="KW-1185">Reference proteome</keyword>
<dbReference type="CDD" id="cd18742">
    <property type="entry name" value="PIN_VapC4-5_FitB-like"/>
    <property type="match status" value="1"/>
</dbReference>
<evidence type="ECO:0000313" key="10">
    <source>
        <dbReference type="EMBL" id="GBR75096.1"/>
    </source>
</evidence>
<evidence type="ECO:0000256" key="8">
    <source>
        <dbReference type="HAMAP-Rule" id="MF_00265"/>
    </source>
</evidence>
<dbReference type="PANTHER" id="PTHR33653:SF1">
    <property type="entry name" value="RIBONUCLEASE VAPC2"/>
    <property type="match status" value="1"/>
</dbReference>
<dbReference type="GO" id="GO:0090729">
    <property type="term" value="F:toxin activity"/>
    <property type="evidence" value="ECO:0007669"/>
    <property type="project" value="UniProtKB-KW"/>
</dbReference>
<evidence type="ECO:0000313" key="11">
    <source>
        <dbReference type="Proteomes" id="UP000269352"/>
    </source>
</evidence>
<dbReference type="PANTHER" id="PTHR33653">
    <property type="entry name" value="RIBONUCLEASE VAPC2"/>
    <property type="match status" value="1"/>
</dbReference>
<dbReference type="GO" id="GO:0000287">
    <property type="term" value="F:magnesium ion binding"/>
    <property type="evidence" value="ECO:0007669"/>
    <property type="project" value="UniProtKB-UniRule"/>
</dbReference>
<comment type="cofactor">
    <cofactor evidence="1 8">
        <name>Mg(2+)</name>
        <dbReference type="ChEBI" id="CHEBI:18420"/>
    </cofactor>
</comment>
<dbReference type="HAMAP" id="MF_00265">
    <property type="entry name" value="VapC_Nob1"/>
    <property type="match status" value="1"/>
</dbReference>
<keyword evidence="6 8" id="KW-0460">Magnesium</keyword>
<dbReference type="InterPro" id="IPR002716">
    <property type="entry name" value="PIN_dom"/>
</dbReference>
<evidence type="ECO:0000256" key="2">
    <source>
        <dbReference type="ARBA" id="ARBA00022649"/>
    </source>
</evidence>
<dbReference type="EC" id="3.1.-.-" evidence="8"/>
<dbReference type="InterPro" id="IPR022907">
    <property type="entry name" value="VapC_family"/>
</dbReference>
<feature type="domain" description="PIN" evidence="9">
    <location>
        <begin position="2"/>
        <end position="123"/>
    </location>
</feature>
<evidence type="ECO:0000256" key="1">
    <source>
        <dbReference type="ARBA" id="ARBA00001946"/>
    </source>
</evidence>
<sequence>MYLLDTNIIIYSLKNDKNVQAKFTEYAKIPKCISIITYGELLYGAQKSEQAEKNCAKVYRIRNLFPVIPIDLPIIETFSGLKSNYSKLGITIDDFDLLIAATALTHNQTLVTNNTKHFAKIKELKTENWK</sequence>
<dbReference type="Gene3D" id="3.40.50.1010">
    <property type="entry name" value="5'-nuclease"/>
    <property type="match status" value="1"/>
</dbReference>
<evidence type="ECO:0000256" key="3">
    <source>
        <dbReference type="ARBA" id="ARBA00022722"/>
    </source>
</evidence>
<proteinExistence type="inferred from homology"/>
<evidence type="ECO:0000256" key="5">
    <source>
        <dbReference type="ARBA" id="ARBA00022801"/>
    </source>
</evidence>
<feature type="binding site" evidence="8">
    <location>
        <position position="96"/>
    </location>
    <ligand>
        <name>Mg(2+)</name>
        <dbReference type="ChEBI" id="CHEBI:18420"/>
    </ligand>
</feature>
<organism evidence="10 11">
    <name type="scientific">Termititenax aidoneus</name>
    <dbReference type="NCBI Taxonomy" id="2218524"/>
    <lineage>
        <taxon>Bacteria</taxon>
        <taxon>Bacillati</taxon>
        <taxon>Candidatus Margulisiibacteriota</taxon>
        <taxon>Candidatus Termititenacia</taxon>
        <taxon>Candidatus Termititenacales</taxon>
        <taxon>Candidatus Termititenacaceae</taxon>
        <taxon>Candidatus Termititenax</taxon>
    </lineage>
</organism>
<dbReference type="EMBL" id="BGZN01000158">
    <property type="protein sequence ID" value="GBR75096.1"/>
    <property type="molecule type" value="Genomic_DNA"/>
</dbReference>
<comment type="function">
    <text evidence="8">Toxic component of a toxin-antitoxin (TA) system. An RNase.</text>
</comment>
<feature type="binding site" evidence="8">
    <location>
        <position position="5"/>
    </location>
    <ligand>
        <name>Mg(2+)</name>
        <dbReference type="ChEBI" id="CHEBI:18420"/>
    </ligand>
</feature>
<keyword evidence="5 8" id="KW-0378">Hydrolase</keyword>
<keyword evidence="3 8" id="KW-0540">Nuclease</keyword>
<comment type="caution">
    <text evidence="10">The sequence shown here is derived from an EMBL/GenBank/DDBJ whole genome shotgun (WGS) entry which is preliminary data.</text>
</comment>
<dbReference type="SUPFAM" id="SSF88723">
    <property type="entry name" value="PIN domain-like"/>
    <property type="match status" value="1"/>
</dbReference>
<dbReference type="Pfam" id="PF01850">
    <property type="entry name" value="PIN"/>
    <property type="match status" value="1"/>
</dbReference>
<dbReference type="InterPro" id="IPR050556">
    <property type="entry name" value="Type_II_TA_system_RNase"/>
</dbReference>
<accession>A0A388TDR1</accession>
<keyword evidence="2 8" id="KW-1277">Toxin-antitoxin system</keyword>
<dbReference type="Proteomes" id="UP000269352">
    <property type="component" value="Unassembled WGS sequence"/>
</dbReference>
<comment type="similarity">
    <text evidence="7 8">Belongs to the PINc/VapC protein family.</text>
</comment>
<keyword evidence="4 8" id="KW-0479">Metal-binding</keyword>
<gene>
    <name evidence="8 10" type="primary">vapC</name>
    <name evidence="10" type="ORF">NO1_2157</name>
</gene>
<protein>
    <recommendedName>
        <fullName evidence="8">Ribonuclease VapC</fullName>
        <shortName evidence="8">RNase VapC</shortName>
        <ecNumber evidence="8">3.1.-.-</ecNumber>
    </recommendedName>
    <alternativeName>
        <fullName evidence="8">Toxin VapC</fullName>
    </alternativeName>
</protein>
<dbReference type="GO" id="GO:0016787">
    <property type="term" value="F:hydrolase activity"/>
    <property type="evidence" value="ECO:0007669"/>
    <property type="project" value="UniProtKB-KW"/>
</dbReference>
<evidence type="ECO:0000259" key="9">
    <source>
        <dbReference type="Pfam" id="PF01850"/>
    </source>
</evidence>
<evidence type="ECO:0000256" key="7">
    <source>
        <dbReference type="ARBA" id="ARBA00038093"/>
    </source>
</evidence>